<dbReference type="EMBL" id="AP021853">
    <property type="protein sequence ID" value="BBN98043.1"/>
    <property type="molecule type" value="Genomic_DNA"/>
</dbReference>
<proteinExistence type="predicted"/>
<dbReference type="GO" id="GO:0016020">
    <property type="term" value="C:membrane"/>
    <property type="evidence" value="ECO:0007669"/>
    <property type="project" value="InterPro"/>
</dbReference>
<dbReference type="SUPFAM" id="SSF53062">
    <property type="entry name" value="PTS system fructose IIA component-like"/>
    <property type="match status" value="1"/>
</dbReference>
<dbReference type="Gene3D" id="3.40.50.510">
    <property type="entry name" value="Phosphotransferase system, mannose-type IIA component"/>
    <property type="match status" value="1"/>
</dbReference>
<evidence type="ECO:0000313" key="10">
    <source>
        <dbReference type="Proteomes" id="UP000326951"/>
    </source>
</evidence>
<reference evidence="9 10" key="1">
    <citation type="submission" date="2019-09" db="EMBL/GenBank/DDBJ databases">
        <title>Complete genome sequence of Sporolactobacillus terrae 70-3.</title>
        <authorList>
            <person name="Tanaka N."/>
            <person name="Shiwa Y."/>
            <person name="Fujita N."/>
            <person name="Tanasupawat S."/>
        </authorList>
    </citation>
    <scope>NUCLEOTIDE SEQUENCE [LARGE SCALE GENOMIC DNA]</scope>
    <source>
        <strain evidence="9 10">70-3</strain>
    </source>
</reference>
<protein>
    <submittedName>
        <fullName evidence="9">PTS fructose transporter subunit IIA</fullName>
    </submittedName>
</protein>
<dbReference type="RefSeq" id="WP_028976234.1">
    <property type="nucleotide sequence ID" value="NZ_AP021853.1"/>
</dbReference>
<dbReference type="GO" id="GO:0016301">
    <property type="term" value="F:kinase activity"/>
    <property type="evidence" value="ECO:0007669"/>
    <property type="project" value="UniProtKB-KW"/>
</dbReference>
<evidence type="ECO:0000256" key="7">
    <source>
        <dbReference type="ARBA" id="ARBA00022777"/>
    </source>
</evidence>
<name>A0A5K7X0D7_9BACL</name>
<keyword evidence="6" id="KW-0598">Phosphotransferase system</keyword>
<gene>
    <name evidence="9" type="ORF">St703_07480</name>
</gene>
<evidence type="ECO:0000256" key="4">
    <source>
        <dbReference type="ARBA" id="ARBA00022597"/>
    </source>
</evidence>
<keyword evidence="3" id="KW-0963">Cytoplasm</keyword>
<dbReference type="Pfam" id="PF03610">
    <property type="entry name" value="EIIA-man"/>
    <property type="match status" value="1"/>
</dbReference>
<dbReference type="AlphaFoldDB" id="A0A5K7X0D7"/>
<dbReference type="PANTHER" id="PTHR33799">
    <property type="entry name" value="PTS PERMEASE-RELATED-RELATED"/>
    <property type="match status" value="1"/>
</dbReference>
<dbReference type="GO" id="GO:0009401">
    <property type="term" value="P:phosphoenolpyruvate-dependent sugar phosphotransferase system"/>
    <property type="evidence" value="ECO:0007669"/>
    <property type="project" value="UniProtKB-KW"/>
</dbReference>
<comment type="subcellular location">
    <subcellularLocation>
        <location evidence="1">Cytoplasm</location>
    </subcellularLocation>
</comment>
<keyword evidence="2" id="KW-0813">Transport</keyword>
<dbReference type="GO" id="GO:0005737">
    <property type="term" value="C:cytoplasm"/>
    <property type="evidence" value="ECO:0007669"/>
    <property type="project" value="UniProtKB-SubCell"/>
</dbReference>
<dbReference type="Proteomes" id="UP000326951">
    <property type="component" value="Chromosome"/>
</dbReference>
<evidence type="ECO:0000256" key="3">
    <source>
        <dbReference type="ARBA" id="ARBA00022490"/>
    </source>
</evidence>
<accession>A0A5K7X0D7</accession>
<dbReference type="PROSITE" id="PS51096">
    <property type="entry name" value="PTS_EIIA_TYPE_4"/>
    <property type="match status" value="1"/>
</dbReference>
<dbReference type="CDD" id="cd00006">
    <property type="entry name" value="PTS_IIA_man"/>
    <property type="match status" value="1"/>
</dbReference>
<keyword evidence="7" id="KW-0418">Kinase</keyword>
<feature type="domain" description="PTS EIIA type-4" evidence="8">
    <location>
        <begin position="1"/>
        <end position="140"/>
    </location>
</feature>
<dbReference type="InterPro" id="IPR004701">
    <property type="entry name" value="PTS_EIIA_man-typ"/>
</dbReference>
<evidence type="ECO:0000256" key="2">
    <source>
        <dbReference type="ARBA" id="ARBA00022448"/>
    </source>
</evidence>
<dbReference type="PANTHER" id="PTHR33799:SF1">
    <property type="entry name" value="PTS SYSTEM MANNOSE-SPECIFIC EIIAB COMPONENT-RELATED"/>
    <property type="match status" value="1"/>
</dbReference>
<evidence type="ECO:0000256" key="1">
    <source>
        <dbReference type="ARBA" id="ARBA00004496"/>
    </source>
</evidence>
<evidence type="ECO:0000256" key="5">
    <source>
        <dbReference type="ARBA" id="ARBA00022679"/>
    </source>
</evidence>
<keyword evidence="4" id="KW-0762">Sugar transport</keyword>
<evidence type="ECO:0000313" key="9">
    <source>
        <dbReference type="EMBL" id="BBN98043.1"/>
    </source>
</evidence>
<dbReference type="InterPro" id="IPR051471">
    <property type="entry name" value="Bacterial_PTS_sugar_comp"/>
</dbReference>
<dbReference type="InterPro" id="IPR036662">
    <property type="entry name" value="PTS_EIIA_man-typ_sf"/>
</dbReference>
<keyword evidence="5" id="KW-0808">Transferase</keyword>
<dbReference type="InterPro" id="IPR033887">
    <property type="entry name" value="PTS_IIA_man"/>
</dbReference>
<evidence type="ECO:0000259" key="8">
    <source>
        <dbReference type="PROSITE" id="PS51096"/>
    </source>
</evidence>
<sequence length="140" mass="15605">MKRILIATHGRLANGMLSSIELLAGTTKGIATINAYTNDTDFDAELEQFIDSLTADDQLFIFTDLYGGSVNQKVTKTFLEHKIPVTVIAGFNFPIILEILLSRGDLTQEKVTDLVDKCRSELKVSFLTEAHVTDDEEDFF</sequence>
<organism evidence="9 10">
    <name type="scientific">Sporolactobacillus terrae</name>
    <dbReference type="NCBI Taxonomy" id="269673"/>
    <lineage>
        <taxon>Bacteria</taxon>
        <taxon>Bacillati</taxon>
        <taxon>Bacillota</taxon>
        <taxon>Bacilli</taxon>
        <taxon>Bacillales</taxon>
        <taxon>Sporolactobacillaceae</taxon>
        <taxon>Sporolactobacillus</taxon>
    </lineage>
</organism>
<evidence type="ECO:0000256" key="6">
    <source>
        <dbReference type="ARBA" id="ARBA00022683"/>
    </source>
</evidence>